<reference evidence="1" key="1">
    <citation type="journal article" date="2014" name="Front. Microbiol.">
        <title>High frequency of phylogenetically diverse reductive dehalogenase-homologous genes in deep subseafloor sedimentary metagenomes.</title>
        <authorList>
            <person name="Kawai M."/>
            <person name="Futagami T."/>
            <person name="Toyoda A."/>
            <person name="Takaki Y."/>
            <person name="Nishi S."/>
            <person name="Hori S."/>
            <person name="Arai W."/>
            <person name="Tsubouchi T."/>
            <person name="Morono Y."/>
            <person name="Uchiyama I."/>
            <person name="Ito T."/>
            <person name="Fujiyama A."/>
            <person name="Inagaki F."/>
            <person name="Takami H."/>
        </authorList>
    </citation>
    <scope>NUCLEOTIDE SEQUENCE</scope>
    <source>
        <strain evidence="1">Expedition CK06-06</strain>
    </source>
</reference>
<proteinExistence type="predicted"/>
<dbReference type="AlphaFoldDB" id="X0UCL2"/>
<dbReference type="InterPro" id="IPR043502">
    <property type="entry name" value="DNA/RNA_pol_sf"/>
</dbReference>
<gene>
    <name evidence="1" type="ORF">S01H1_32315</name>
</gene>
<organism evidence="1">
    <name type="scientific">marine sediment metagenome</name>
    <dbReference type="NCBI Taxonomy" id="412755"/>
    <lineage>
        <taxon>unclassified sequences</taxon>
        <taxon>metagenomes</taxon>
        <taxon>ecological metagenomes</taxon>
    </lineage>
</organism>
<accession>X0UCL2</accession>
<evidence type="ECO:0000313" key="1">
    <source>
        <dbReference type="EMBL" id="GAF97046.1"/>
    </source>
</evidence>
<comment type="caution">
    <text evidence="1">The sequence shown here is derived from an EMBL/GenBank/DDBJ whole genome shotgun (WGS) entry which is preliminary data.</text>
</comment>
<dbReference type="SUPFAM" id="SSF56672">
    <property type="entry name" value="DNA/RNA polymerases"/>
    <property type="match status" value="1"/>
</dbReference>
<dbReference type="EMBL" id="BARS01019998">
    <property type="protein sequence ID" value="GAF97046.1"/>
    <property type="molecule type" value="Genomic_DNA"/>
</dbReference>
<protein>
    <submittedName>
        <fullName evidence="1">Uncharacterized protein</fullName>
    </submittedName>
</protein>
<feature type="non-terminal residue" evidence="1">
    <location>
        <position position="273"/>
    </location>
</feature>
<sequence>MPPEQWRCSAVHAAVLGLPPKLESVAQVLKLSEQKMSAGWALIKYFSVPCKPTKANGGRTRNLPEHNPEKWDMFKKYCIKDVEVETAVRKKLERFPMLENEQKLWELDQRINDRGARIDLDLVKSAITCNKQYSIRLMDEAVKLTGLDNPNSVAQLKRWLLEAEGLRVESLNKKVIPELLEQTENKTVIRVLKLRQQMSKTSIKKYEAMQRSVCPDNKVRGLLQFYGANRTGRWAGRLIQIQNLPRNKLKDLKLARQLLKEGRFDTLELLFDS</sequence>
<name>X0UCL2_9ZZZZ</name>